<comment type="caution">
    <text evidence="2">The sequence shown here is derived from an EMBL/GenBank/DDBJ whole genome shotgun (WGS) entry which is preliminary data.</text>
</comment>
<protein>
    <submittedName>
        <fullName evidence="2">Uncharacterized protein</fullName>
    </submittedName>
</protein>
<keyword evidence="3" id="KW-1185">Reference proteome</keyword>
<evidence type="ECO:0000256" key="1">
    <source>
        <dbReference type="SAM" id="MobiDB-lite"/>
    </source>
</evidence>
<feature type="region of interest" description="Disordered" evidence="1">
    <location>
        <begin position="120"/>
        <end position="201"/>
    </location>
</feature>
<accession>A0AAD9DFI6</accession>
<proteinExistence type="predicted"/>
<feature type="compositionally biased region" description="Basic and acidic residues" evidence="1">
    <location>
        <begin position="183"/>
        <end position="193"/>
    </location>
</feature>
<name>A0AAD9DFI6_9STRA</name>
<dbReference type="AlphaFoldDB" id="A0AAD9DFI6"/>
<feature type="compositionally biased region" description="Basic residues" evidence="1">
    <location>
        <begin position="172"/>
        <end position="182"/>
    </location>
</feature>
<sequence>MNSIHSPADSLVLSSSFHSIESLSPPSTPGRKRLYYPDQLSPMPEFFSSNGSLLSVDHLLVELEVTLSEEEEAEHEAKQVEQMARRPLPSFTLHPKSSSAKMNMKLQLDQLDQIKLPYSEPSPAPPTHHRMACTSSLPRLPSLSEHNNVRSSSANEFMLKPEHDDNDDNKHIKLPAIKRKGMERKQQSEDNKRSSLVARCA</sequence>
<dbReference type="EMBL" id="JATAAI010000008">
    <property type="protein sequence ID" value="KAK1743925.1"/>
    <property type="molecule type" value="Genomic_DNA"/>
</dbReference>
<gene>
    <name evidence="2" type="ORF">QTG54_005522</name>
</gene>
<organism evidence="2 3">
    <name type="scientific">Skeletonema marinoi</name>
    <dbReference type="NCBI Taxonomy" id="267567"/>
    <lineage>
        <taxon>Eukaryota</taxon>
        <taxon>Sar</taxon>
        <taxon>Stramenopiles</taxon>
        <taxon>Ochrophyta</taxon>
        <taxon>Bacillariophyta</taxon>
        <taxon>Coscinodiscophyceae</taxon>
        <taxon>Thalassiosirophycidae</taxon>
        <taxon>Thalassiosirales</taxon>
        <taxon>Skeletonemataceae</taxon>
        <taxon>Skeletonema</taxon>
        <taxon>Skeletonema marinoi-dohrnii complex</taxon>
    </lineage>
</organism>
<reference evidence="2" key="1">
    <citation type="submission" date="2023-06" db="EMBL/GenBank/DDBJ databases">
        <title>Survivors Of The Sea: Transcriptome response of Skeletonema marinoi to long-term dormancy.</title>
        <authorList>
            <person name="Pinder M.I.M."/>
            <person name="Kourtchenko O."/>
            <person name="Robertson E.K."/>
            <person name="Larsson T."/>
            <person name="Maumus F."/>
            <person name="Osuna-Cruz C.M."/>
            <person name="Vancaester E."/>
            <person name="Stenow R."/>
            <person name="Vandepoele K."/>
            <person name="Ploug H."/>
            <person name="Bruchert V."/>
            <person name="Godhe A."/>
            <person name="Topel M."/>
        </authorList>
    </citation>
    <scope>NUCLEOTIDE SEQUENCE</scope>
    <source>
        <strain evidence="2">R05AC</strain>
    </source>
</reference>
<feature type="compositionally biased region" description="Basic and acidic residues" evidence="1">
    <location>
        <begin position="159"/>
        <end position="171"/>
    </location>
</feature>
<evidence type="ECO:0000313" key="3">
    <source>
        <dbReference type="Proteomes" id="UP001224775"/>
    </source>
</evidence>
<dbReference type="Proteomes" id="UP001224775">
    <property type="component" value="Unassembled WGS sequence"/>
</dbReference>
<feature type="compositionally biased region" description="Polar residues" evidence="1">
    <location>
        <begin position="144"/>
        <end position="155"/>
    </location>
</feature>
<evidence type="ECO:0000313" key="2">
    <source>
        <dbReference type="EMBL" id="KAK1743925.1"/>
    </source>
</evidence>